<dbReference type="RefSeq" id="WP_345245353.1">
    <property type="nucleotide sequence ID" value="NZ_BAABFO010000001.1"/>
</dbReference>
<evidence type="ECO:0000313" key="2">
    <source>
        <dbReference type="EMBL" id="GAA4322046.1"/>
    </source>
</evidence>
<evidence type="ECO:0000313" key="3">
    <source>
        <dbReference type="Proteomes" id="UP001501671"/>
    </source>
</evidence>
<sequence>MSQRDLIDIRAVADMLGGLNPDHVRDRVVRRPDFPRPFRIGNRILFDRPEVAEWIEAQRQAPDGRRTPKLRHASPQGA</sequence>
<dbReference type="EMBL" id="BAABFO010000001">
    <property type="protein sequence ID" value="GAA4322046.1"/>
    <property type="molecule type" value="Genomic_DNA"/>
</dbReference>
<evidence type="ECO:0000256" key="1">
    <source>
        <dbReference type="SAM" id="MobiDB-lite"/>
    </source>
</evidence>
<accession>A0ABP8GCY7</accession>
<proteinExistence type="predicted"/>
<feature type="region of interest" description="Disordered" evidence="1">
    <location>
        <begin position="57"/>
        <end position="78"/>
    </location>
</feature>
<reference evidence="3" key="1">
    <citation type="journal article" date="2019" name="Int. J. Syst. Evol. Microbiol.">
        <title>The Global Catalogue of Microorganisms (GCM) 10K type strain sequencing project: providing services to taxonomists for standard genome sequencing and annotation.</title>
        <authorList>
            <consortium name="The Broad Institute Genomics Platform"/>
            <consortium name="The Broad Institute Genome Sequencing Center for Infectious Disease"/>
            <person name="Wu L."/>
            <person name="Ma J."/>
        </authorList>
    </citation>
    <scope>NUCLEOTIDE SEQUENCE [LARGE SCALE GENOMIC DNA]</scope>
    <source>
        <strain evidence="3">JCM 17666</strain>
    </source>
</reference>
<gene>
    <name evidence="2" type="ORF">GCM10023144_01710</name>
</gene>
<evidence type="ECO:0008006" key="4">
    <source>
        <dbReference type="Google" id="ProtNLM"/>
    </source>
</evidence>
<protein>
    <recommendedName>
        <fullName evidence="4">Helix-turn-helix domain-containing protein</fullName>
    </recommendedName>
</protein>
<comment type="caution">
    <text evidence="2">The sequence shown here is derived from an EMBL/GenBank/DDBJ whole genome shotgun (WGS) entry which is preliminary data.</text>
</comment>
<keyword evidence="3" id="KW-1185">Reference proteome</keyword>
<organism evidence="2 3">
    <name type="scientific">Pigmentiphaga soli</name>
    <dbReference type="NCBI Taxonomy" id="1007095"/>
    <lineage>
        <taxon>Bacteria</taxon>
        <taxon>Pseudomonadati</taxon>
        <taxon>Pseudomonadota</taxon>
        <taxon>Betaproteobacteria</taxon>
        <taxon>Burkholderiales</taxon>
        <taxon>Alcaligenaceae</taxon>
        <taxon>Pigmentiphaga</taxon>
    </lineage>
</organism>
<name>A0ABP8GCY7_9BURK</name>
<dbReference type="Proteomes" id="UP001501671">
    <property type="component" value="Unassembled WGS sequence"/>
</dbReference>